<proteinExistence type="predicted"/>
<evidence type="ECO:0000313" key="2">
    <source>
        <dbReference type="EMBL" id="KAJ3215887.1"/>
    </source>
</evidence>
<protein>
    <submittedName>
        <fullName evidence="2">Uncharacterized protein</fullName>
    </submittedName>
</protein>
<comment type="caution">
    <text evidence="2">The sequence shown here is derived from an EMBL/GenBank/DDBJ whole genome shotgun (WGS) entry which is preliminary data.</text>
</comment>
<dbReference type="Proteomes" id="UP001211065">
    <property type="component" value="Unassembled WGS sequence"/>
</dbReference>
<name>A0AAD5XUI0_9FUNG</name>
<dbReference type="EMBL" id="JADGJW010000513">
    <property type="protein sequence ID" value="KAJ3215887.1"/>
    <property type="molecule type" value="Genomic_DNA"/>
</dbReference>
<evidence type="ECO:0000256" key="1">
    <source>
        <dbReference type="SAM" id="MobiDB-lite"/>
    </source>
</evidence>
<dbReference type="AlphaFoldDB" id="A0AAD5XUI0"/>
<gene>
    <name evidence="2" type="ORF">HK099_006155</name>
</gene>
<dbReference type="Gene3D" id="1.20.58.2130">
    <property type="match status" value="1"/>
</dbReference>
<sequence length="1199" mass="139797">MNYSENEVSTKKDPHSVVLLIDKSAIYQENLTALKLSILRILLSFYLNVNSPFVFSLQIFDIRITTFVGKLKKGLNCLEFSTKSLGLIEKILLEVIKSNLIKEVGSNLKTQSTKVENLNKVLRVCLRDIIRPWNLITSSISPTSNSKSFNYTQKLKNYIFLFTPIPNSKNIKNFTESNFTENENVEIQDIQTSLNAAEDILLSDLLLAEFRNSDSTLIWVDLHGPKDTLDCFITENISLMLSAIGGNILPKQIIEYNYFDIIPFGMFFNDFRCNETELNSRKVKLNKNKEYCEFFGSFKKESLLLFNVKLIHQTWESAIEKKNKCNKLICFSQNFDMELLISVPYDFIKKTWLENDSSHFLILQREELKTESLYLNLKLDLEFKNSAFLIRSTFKDDKIIFGILISFKNELLLRFCDTACSEEIINFLNCRHNGCLNQNLKELDAKSTKEANAIESWFTDHLPIDIEDCLFLNKDIHRDTHKIKNFLTVNEQDLKLFSLLVWDFGVEKRYPSIWMEEKIQKVRPENNDMSNYMRLKFDTTLKSNDSCSVVNINQSTDLKELFSNFKNIYCNTLYYDKITLLNFIQCILPSFYKAFEKVTNSKKRYTTIFDFYVGKILLPVNEFSKKYKKIFDAFKVQENVLVVTSELFEVGNDLKNTRNVEENETTNKNDTSVNEELKKESLSFFKYLKNKLIRKLNLQHLEIFLEESDGFEKFTLNCYDDDKKKKLNVVISQELEFLRIKEAQLQMILLLEILKLRKKTKTEIQTDFTLFTKRDAAIVDPKVKQAVEEIKKKQEKVEKNKVNTDKKRKSTFSGILGGNFVKADLKMELEFNDELKENSQQNVIIQKENLKPKNIIFDQLEDYMEILCHFYAALECRNYEDCITTSNIFIELKEYVEKLILVCYQKYVPDVTNVLAVKAGCSILMTPTVKREKNYSHNFLSNEASPKDILTLIMENKRIKLNEESYLDSSLSNSTRDTATFTCDSSVGGFSQSSVKDKSYYSNLDNQDSRSYEKKITSRKSIPKNILRGLPNVKQKGFVINKNLTHMINKKNKKGEKEQHNSKKSKVVNLKNTSHHNSSSSSSSNQEKKEINKNEKNNLNYLKTFYQNDDSNNLDKFKAGVVDVEKNPFLDYNFSAKNNQSNYQKNFKQMEFTSVNNHNSKKNKQNFLKNKSNRDVLVFETPMNVREVDFEERILESPN</sequence>
<evidence type="ECO:0000313" key="3">
    <source>
        <dbReference type="Proteomes" id="UP001211065"/>
    </source>
</evidence>
<feature type="compositionally biased region" description="Low complexity" evidence="1">
    <location>
        <begin position="1067"/>
        <end position="1085"/>
    </location>
</feature>
<organism evidence="2 3">
    <name type="scientific">Clydaea vesicula</name>
    <dbReference type="NCBI Taxonomy" id="447962"/>
    <lineage>
        <taxon>Eukaryota</taxon>
        <taxon>Fungi</taxon>
        <taxon>Fungi incertae sedis</taxon>
        <taxon>Chytridiomycota</taxon>
        <taxon>Chytridiomycota incertae sedis</taxon>
        <taxon>Chytridiomycetes</taxon>
        <taxon>Lobulomycetales</taxon>
        <taxon>Lobulomycetaceae</taxon>
        <taxon>Clydaea</taxon>
    </lineage>
</organism>
<accession>A0AAD5XUI0</accession>
<reference evidence="2" key="1">
    <citation type="submission" date="2020-05" db="EMBL/GenBank/DDBJ databases">
        <title>Phylogenomic resolution of chytrid fungi.</title>
        <authorList>
            <person name="Stajich J.E."/>
            <person name="Amses K."/>
            <person name="Simmons R."/>
            <person name="Seto K."/>
            <person name="Myers J."/>
            <person name="Bonds A."/>
            <person name="Quandt C.A."/>
            <person name="Barry K."/>
            <person name="Liu P."/>
            <person name="Grigoriev I."/>
            <person name="Longcore J.E."/>
            <person name="James T.Y."/>
        </authorList>
    </citation>
    <scope>NUCLEOTIDE SEQUENCE</scope>
    <source>
        <strain evidence="2">JEL0476</strain>
    </source>
</reference>
<feature type="region of interest" description="Disordered" evidence="1">
    <location>
        <begin position="1050"/>
        <end position="1090"/>
    </location>
</feature>
<keyword evidence="3" id="KW-1185">Reference proteome</keyword>